<accession>A0AAW5ED09</accession>
<dbReference type="GO" id="GO:0003677">
    <property type="term" value="F:DNA binding"/>
    <property type="evidence" value="ECO:0007669"/>
    <property type="project" value="UniProtKB-UniRule"/>
</dbReference>
<dbReference type="Proteomes" id="UP001431131">
    <property type="component" value="Unassembled WGS sequence"/>
</dbReference>
<protein>
    <submittedName>
        <fullName evidence="7">TetR/AcrR family transcriptional regulator</fullName>
    </submittedName>
</protein>
<keyword evidence="4" id="KW-0804">Transcription</keyword>
<evidence type="ECO:0000313" key="8">
    <source>
        <dbReference type="Proteomes" id="UP001431131"/>
    </source>
</evidence>
<evidence type="ECO:0000259" key="6">
    <source>
        <dbReference type="PROSITE" id="PS50977"/>
    </source>
</evidence>
<keyword evidence="8" id="KW-1185">Reference proteome</keyword>
<keyword evidence="3 5" id="KW-0238">DNA-binding</keyword>
<dbReference type="FunFam" id="1.10.10.60:FF:000141">
    <property type="entry name" value="TetR family transcriptional regulator"/>
    <property type="match status" value="1"/>
</dbReference>
<dbReference type="Gene3D" id="1.10.357.10">
    <property type="entry name" value="Tetracycline Repressor, domain 2"/>
    <property type="match status" value="1"/>
</dbReference>
<name>A0AAW5ED09_9BACI</name>
<feature type="DNA-binding region" description="H-T-H motif" evidence="5">
    <location>
        <begin position="25"/>
        <end position="44"/>
    </location>
</feature>
<organism evidence="7 8">
    <name type="scientific">Fredinandcohnia quinoae</name>
    <dbReference type="NCBI Taxonomy" id="2918902"/>
    <lineage>
        <taxon>Bacteria</taxon>
        <taxon>Bacillati</taxon>
        <taxon>Bacillota</taxon>
        <taxon>Bacilli</taxon>
        <taxon>Bacillales</taxon>
        <taxon>Bacillaceae</taxon>
        <taxon>Fredinandcohnia</taxon>
    </lineage>
</organism>
<dbReference type="PANTHER" id="PTHR43479:SF22">
    <property type="entry name" value="TRANSCRIPTIONAL REGULATOR, TETR FAMILY"/>
    <property type="match status" value="1"/>
</dbReference>
<dbReference type="InterPro" id="IPR001647">
    <property type="entry name" value="HTH_TetR"/>
</dbReference>
<dbReference type="SUPFAM" id="SSF46689">
    <property type="entry name" value="Homeodomain-like"/>
    <property type="match status" value="1"/>
</dbReference>
<dbReference type="RefSeq" id="WP_240257869.1">
    <property type="nucleotide sequence ID" value="NZ_JAKTTI010000066.1"/>
</dbReference>
<dbReference type="InterPro" id="IPR009057">
    <property type="entry name" value="Homeodomain-like_sf"/>
</dbReference>
<comment type="caution">
    <text evidence="7">The sequence shown here is derived from an EMBL/GenBank/DDBJ whole genome shotgun (WGS) entry which is preliminary data.</text>
</comment>
<dbReference type="PRINTS" id="PR00455">
    <property type="entry name" value="HTHTETR"/>
</dbReference>
<dbReference type="PANTHER" id="PTHR43479">
    <property type="entry name" value="ACREF/ENVCD OPERON REPRESSOR-RELATED"/>
    <property type="match status" value="1"/>
</dbReference>
<evidence type="ECO:0000256" key="4">
    <source>
        <dbReference type="ARBA" id="ARBA00023163"/>
    </source>
</evidence>
<dbReference type="Pfam" id="PF00440">
    <property type="entry name" value="TetR_N"/>
    <property type="match status" value="1"/>
</dbReference>
<keyword evidence="1" id="KW-0678">Repressor</keyword>
<dbReference type="InterPro" id="IPR023772">
    <property type="entry name" value="DNA-bd_HTH_TetR-type_CS"/>
</dbReference>
<gene>
    <name evidence="7" type="ORF">MJG50_21725</name>
</gene>
<reference evidence="7" key="1">
    <citation type="submission" date="2022-02" db="EMBL/GenBank/DDBJ databases">
        <title>Fredinandcohnia quinoae sp. nov. isolated from Chenopodium quinoa seeds.</title>
        <authorList>
            <person name="Saati-Santamaria Z."/>
            <person name="Flores-Felix J.D."/>
            <person name="Igual J.M."/>
            <person name="Velazquez E."/>
            <person name="Garcia-Fraile P."/>
            <person name="Martinez-Molina E."/>
        </authorList>
    </citation>
    <scope>NUCLEOTIDE SEQUENCE</scope>
    <source>
        <strain evidence="7">SECRCQ15</strain>
    </source>
</reference>
<dbReference type="PROSITE" id="PS50977">
    <property type="entry name" value="HTH_TETR_2"/>
    <property type="match status" value="1"/>
</dbReference>
<keyword evidence="2" id="KW-0805">Transcription regulation</keyword>
<dbReference type="InterPro" id="IPR050624">
    <property type="entry name" value="HTH-type_Tx_Regulator"/>
</dbReference>
<dbReference type="PROSITE" id="PS01081">
    <property type="entry name" value="HTH_TETR_1"/>
    <property type="match status" value="1"/>
</dbReference>
<proteinExistence type="predicted"/>
<dbReference type="AlphaFoldDB" id="A0AAW5ED09"/>
<evidence type="ECO:0000256" key="5">
    <source>
        <dbReference type="PROSITE-ProRule" id="PRU00335"/>
    </source>
</evidence>
<feature type="domain" description="HTH tetR-type" evidence="6">
    <location>
        <begin position="2"/>
        <end position="62"/>
    </location>
</feature>
<evidence type="ECO:0000256" key="1">
    <source>
        <dbReference type="ARBA" id="ARBA00022491"/>
    </source>
</evidence>
<sequence length="300" mass="35800">MNERKQHVIKKAHQLFLEKGFQATSVQDILDYSGISKGTFYNYFPSKSELFKAVFNTINAKYEKERDALLIGENLTDMEVFIKQIHVYIQSNKRNKLFSLVEEVFVSNDPDLKQFVKRAQLNQTKWIYDRFLELFGHDKQPYLLDCTVIFSGILHHMFHYNHLNKESKYEQIDIIRYCLNRVITIVNDLNKVKVQLLQPDLLTTWLPDSTDKDVQYRNEFYYLSAALKKIIMKVHQNEPERVKYLQLLDFIQEELMNNKLPRQFLIESALHSLKLCPELQQTEELVKFQELLYENVLNDY</sequence>
<dbReference type="EMBL" id="JAKTTI010000066">
    <property type="protein sequence ID" value="MCH1627951.1"/>
    <property type="molecule type" value="Genomic_DNA"/>
</dbReference>
<dbReference type="GO" id="GO:0045892">
    <property type="term" value="P:negative regulation of DNA-templated transcription"/>
    <property type="evidence" value="ECO:0007669"/>
    <property type="project" value="UniProtKB-ARBA"/>
</dbReference>
<evidence type="ECO:0000313" key="7">
    <source>
        <dbReference type="EMBL" id="MCH1627951.1"/>
    </source>
</evidence>
<evidence type="ECO:0000256" key="2">
    <source>
        <dbReference type="ARBA" id="ARBA00023015"/>
    </source>
</evidence>
<evidence type="ECO:0000256" key="3">
    <source>
        <dbReference type="ARBA" id="ARBA00023125"/>
    </source>
</evidence>